<dbReference type="EMBL" id="KN818260">
    <property type="protein sequence ID" value="KIL63371.1"/>
    <property type="molecule type" value="Genomic_DNA"/>
</dbReference>
<accession>A0A0C2X2I0</accession>
<organism evidence="1 2">
    <name type="scientific">Amanita muscaria (strain Koide BX008)</name>
    <dbReference type="NCBI Taxonomy" id="946122"/>
    <lineage>
        <taxon>Eukaryota</taxon>
        <taxon>Fungi</taxon>
        <taxon>Dikarya</taxon>
        <taxon>Basidiomycota</taxon>
        <taxon>Agaricomycotina</taxon>
        <taxon>Agaricomycetes</taxon>
        <taxon>Agaricomycetidae</taxon>
        <taxon>Agaricales</taxon>
        <taxon>Pluteineae</taxon>
        <taxon>Amanitaceae</taxon>
        <taxon>Amanita</taxon>
    </lineage>
</organism>
<dbReference type="HOGENOM" id="CLU_085786_3_1_1"/>
<evidence type="ECO:0000313" key="1">
    <source>
        <dbReference type="EMBL" id="KIL63371.1"/>
    </source>
</evidence>
<name>A0A0C2X2I0_AMAMK</name>
<keyword evidence="2" id="KW-1185">Reference proteome</keyword>
<dbReference type="Proteomes" id="UP000054549">
    <property type="component" value="Unassembled WGS sequence"/>
</dbReference>
<dbReference type="InParanoid" id="A0A0C2X2I0"/>
<dbReference type="OrthoDB" id="5362978at2759"/>
<dbReference type="AlphaFoldDB" id="A0A0C2X2I0"/>
<dbReference type="STRING" id="946122.A0A0C2X2I0"/>
<evidence type="ECO:0000313" key="2">
    <source>
        <dbReference type="Proteomes" id="UP000054549"/>
    </source>
</evidence>
<proteinExistence type="predicted"/>
<reference evidence="1 2" key="1">
    <citation type="submission" date="2014-04" db="EMBL/GenBank/DDBJ databases">
        <title>Evolutionary Origins and Diversification of the Mycorrhizal Mutualists.</title>
        <authorList>
            <consortium name="DOE Joint Genome Institute"/>
            <consortium name="Mycorrhizal Genomics Consortium"/>
            <person name="Kohler A."/>
            <person name="Kuo A."/>
            <person name="Nagy L.G."/>
            <person name="Floudas D."/>
            <person name="Copeland A."/>
            <person name="Barry K.W."/>
            <person name="Cichocki N."/>
            <person name="Veneault-Fourrey C."/>
            <person name="LaButti K."/>
            <person name="Lindquist E.A."/>
            <person name="Lipzen A."/>
            <person name="Lundell T."/>
            <person name="Morin E."/>
            <person name="Murat C."/>
            <person name="Riley R."/>
            <person name="Ohm R."/>
            <person name="Sun H."/>
            <person name="Tunlid A."/>
            <person name="Henrissat B."/>
            <person name="Grigoriev I.V."/>
            <person name="Hibbett D.S."/>
            <person name="Martin F."/>
        </authorList>
    </citation>
    <scope>NUCLEOTIDE SEQUENCE [LARGE SCALE GENOMIC DNA]</scope>
    <source>
        <strain evidence="1 2">Koide BX008</strain>
    </source>
</reference>
<gene>
    <name evidence="1" type="ORF">M378DRAFT_107353</name>
</gene>
<sequence>MPLPAIIRAEFEYINPETTQESDYYGAYNILLGHAFPVADGYVVAPADFRRDALDFVVYFRIDLHRIPVFFVEVKTALAIKNLSARADADDQMRLRLRQLFDQSLTELHGISALGTMLCVYCLDKNTESLTPPPIPQNAAYVNDTAPADRWDADILTDDGYNRLMNIVEHVKALAAVEAHEA</sequence>
<protein>
    <submittedName>
        <fullName evidence="1">Uncharacterized protein</fullName>
    </submittedName>
</protein>